<dbReference type="KEGG" id="nneo:PQG83_08595"/>
<dbReference type="InterPro" id="IPR011006">
    <property type="entry name" value="CheY-like_superfamily"/>
</dbReference>
<protein>
    <submittedName>
        <fullName evidence="8">Response regulator transcription factor</fullName>
    </submittedName>
</protein>
<dbReference type="SMART" id="SM00448">
    <property type="entry name" value="REC"/>
    <property type="match status" value="1"/>
</dbReference>
<dbReference type="FunFam" id="1.10.10.10:FF:000005">
    <property type="entry name" value="Two-component system response regulator"/>
    <property type="match status" value="1"/>
</dbReference>
<dbReference type="CDD" id="cd19935">
    <property type="entry name" value="REC_OmpR_CusR-like"/>
    <property type="match status" value="1"/>
</dbReference>
<dbReference type="InterPro" id="IPR039420">
    <property type="entry name" value="WalR-like"/>
</dbReference>
<dbReference type="InterPro" id="IPR001789">
    <property type="entry name" value="Sig_transdc_resp-reg_receiver"/>
</dbReference>
<keyword evidence="5" id="KW-0804">Transcription</keyword>
<evidence type="ECO:0000313" key="8">
    <source>
        <dbReference type="EMBL" id="WNM64172.1"/>
    </source>
</evidence>
<evidence type="ECO:0000256" key="5">
    <source>
        <dbReference type="ARBA" id="ARBA00023163"/>
    </source>
</evidence>
<name>A0AA96GNK8_9BACT</name>
<dbReference type="Gene3D" id="6.10.250.690">
    <property type="match status" value="1"/>
</dbReference>
<keyword evidence="4" id="KW-0238">DNA-binding</keyword>
<feature type="domain" description="Response regulatory" evidence="6">
    <location>
        <begin position="1"/>
        <end position="112"/>
    </location>
</feature>
<keyword evidence="9" id="KW-1185">Reference proteome</keyword>
<evidence type="ECO:0000259" key="6">
    <source>
        <dbReference type="SMART" id="SM00448"/>
    </source>
</evidence>
<dbReference type="RefSeq" id="WP_376753586.1">
    <property type="nucleotide sequence ID" value="NZ_CP116968.1"/>
</dbReference>
<gene>
    <name evidence="8" type="ORF">PQG83_08595</name>
</gene>
<dbReference type="InterPro" id="IPR001867">
    <property type="entry name" value="OmpR/PhoB-type_DNA-bd"/>
</dbReference>
<dbReference type="SUPFAM" id="SSF46894">
    <property type="entry name" value="C-terminal effector domain of the bipartite response regulators"/>
    <property type="match status" value="1"/>
</dbReference>
<dbReference type="GO" id="GO:0005829">
    <property type="term" value="C:cytosol"/>
    <property type="evidence" value="ECO:0007669"/>
    <property type="project" value="TreeGrafter"/>
</dbReference>
<dbReference type="SUPFAM" id="SSF52172">
    <property type="entry name" value="CheY-like"/>
    <property type="match status" value="1"/>
</dbReference>
<dbReference type="InterPro" id="IPR036388">
    <property type="entry name" value="WH-like_DNA-bd_sf"/>
</dbReference>
<dbReference type="GO" id="GO:0000156">
    <property type="term" value="F:phosphorelay response regulator activity"/>
    <property type="evidence" value="ECO:0007669"/>
    <property type="project" value="TreeGrafter"/>
</dbReference>
<dbReference type="SMART" id="SM00862">
    <property type="entry name" value="Trans_reg_C"/>
    <property type="match status" value="1"/>
</dbReference>
<evidence type="ECO:0000259" key="7">
    <source>
        <dbReference type="SMART" id="SM00862"/>
    </source>
</evidence>
<accession>A0AA96GNK8</accession>
<dbReference type="Proteomes" id="UP001302494">
    <property type="component" value="Chromosome"/>
</dbReference>
<dbReference type="GO" id="GO:0000976">
    <property type="term" value="F:transcription cis-regulatory region binding"/>
    <property type="evidence" value="ECO:0007669"/>
    <property type="project" value="TreeGrafter"/>
</dbReference>
<dbReference type="Pfam" id="PF00072">
    <property type="entry name" value="Response_reg"/>
    <property type="match status" value="1"/>
</dbReference>
<evidence type="ECO:0000256" key="3">
    <source>
        <dbReference type="ARBA" id="ARBA00023015"/>
    </source>
</evidence>
<keyword evidence="1" id="KW-0597">Phosphoprotein</keyword>
<reference evidence="8 9" key="1">
    <citation type="submission" date="2023-01" db="EMBL/GenBank/DDBJ databases">
        <title>Cultivation and genomic characterization of new, ubiquitous marine nitrite-oxidizing bacteria from the Nitrospirales.</title>
        <authorList>
            <person name="Mueller A.J."/>
            <person name="Daebeler A."/>
            <person name="Herbold C.W."/>
            <person name="Kirkegaard R.H."/>
            <person name="Daims H."/>
        </authorList>
    </citation>
    <scope>NUCLEOTIDE SEQUENCE [LARGE SCALE GENOMIC DNA]</scope>
    <source>
        <strain evidence="8 9">DK</strain>
    </source>
</reference>
<evidence type="ECO:0000256" key="4">
    <source>
        <dbReference type="ARBA" id="ARBA00023125"/>
    </source>
</evidence>
<evidence type="ECO:0000256" key="2">
    <source>
        <dbReference type="ARBA" id="ARBA00023012"/>
    </source>
</evidence>
<proteinExistence type="predicted"/>
<feature type="domain" description="OmpR/PhoB-type" evidence="7">
    <location>
        <begin position="146"/>
        <end position="221"/>
    </location>
</feature>
<sequence>MKILVLEDDQETASYIASGLMEEGYVVDIASDGKEGFKKAIDEVYEVLIVDRMLPSLDGISLVKGLRTTNVKTPVLFLSALGEIDHRVEGLQCGGDDYLTKPFAFSELKARVEALRRRPPISRVETRLRVGDLEMDLLTRIVKRGEVCIELQPREFRLLEYLMRNAGQVVTRTMLLEHVWDFYFDPRTSVVDTHISRLRMKINKGFTQQLIHTVRGTGYRMSADA</sequence>
<dbReference type="CDD" id="cd00383">
    <property type="entry name" value="trans_reg_C"/>
    <property type="match status" value="1"/>
</dbReference>
<dbReference type="EMBL" id="CP116968">
    <property type="protein sequence ID" value="WNM64172.1"/>
    <property type="molecule type" value="Genomic_DNA"/>
</dbReference>
<dbReference type="Pfam" id="PF00486">
    <property type="entry name" value="Trans_reg_C"/>
    <property type="match status" value="1"/>
</dbReference>
<keyword evidence="3" id="KW-0805">Transcription regulation</keyword>
<dbReference type="AlphaFoldDB" id="A0AA96GNK8"/>
<dbReference type="GO" id="GO:0006355">
    <property type="term" value="P:regulation of DNA-templated transcription"/>
    <property type="evidence" value="ECO:0007669"/>
    <property type="project" value="InterPro"/>
</dbReference>
<dbReference type="Gene3D" id="1.10.10.10">
    <property type="entry name" value="Winged helix-like DNA-binding domain superfamily/Winged helix DNA-binding domain"/>
    <property type="match status" value="1"/>
</dbReference>
<dbReference type="GO" id="GO:0032993">
    <property type="term" value="C:protein-DNA complex"/>
    <property type="evidence" value="ECO:0007669"/>
    <property type="project" value="TreeGrafter"/>
</dbReference>
<keyword evidence="2" id="KW-0902">Two-component regulatory system</keyword>
<organism evidence="8 9">
    <name type="scientific">Candidatus Nitrospira neomarina</name>
    <dbReference type="NCBI Taxonomy" id="3020899"/>
    <lineage>
        <taxon>Bacteria</taxon>
        <taxon>Pseudomonadati</taxon>
        <taxon>Nitrospirota</taxon>
        <taxon>Nitrospiria</taxon>
        <taxon>Nitrospirales</taxon>
        <taxon>Nitrospiraceae</taxon>
        <taxon>Nitrospira</taxon>
    </lineage>
</organism>
<dbReference type="Gene3D" id="3.40.50.2300">
    <property type="match status" value="1"/>
</dbReference>
<evidence type="ECO:0000256" key="1">
    <source>
        <dbReference type="ARBA" id="ARBA00022553"/>
    </source>
</evidence>
<dbReference type="InterPro" id="IPR016032">
    <property type="entry name" value="Sig_transdc_resp-reg_C-effctor"/>
</dbReference>
<evidence type="ECO:0000313" key="9">
    <source>
        <dbReference type="Proteomes" id="UP001302494"/>
    </source>
</evidence>
<dbReference type="PANTHER" id="PTHR48111:SF76">
    <property type="entry name" value="TWO-COMPONENT RESPONSE REGULATOR"/>
    <property type="match status" value="1"/>
</dbReference>
<dbReference type="PANTHER" id="PTHR48111">
    <property type="entry name" value="REGULATOR OF RPOS"/>
    <property type="match status" value="1"/>
</dbReference>